<proteinExistence type="predicted"/>
<name>A0A0E0UW97_LISMM</name>
<evidence type="ECO:0000313" key="1">
    <source>
        <dbReference type="EMBL" id="AEH92378.1"/>
    </source>
</evidence>
<reference evidence="1 2" key="1">
    <citation type="journal article" date="2011" name="J. Bacteriol.">
        <title>Genome sequence of the nonpathogenic Listeria monocytogenes serovar 4a strain M7.</title>
        <authorList>
            <person name="Chen J."/>
            <person name="Xia Y."/>
            <person name="Cheng C."/>
            <person name="Fang C."/>
            <person name="Shan Y."/>
            <person name="Jin G."/>
            <person name="Fang W."/>
        </authorList>
    </citation>
    <scope>NUCLEOTIDE SEQUENCE [LARGE SCALE GENOMIC DNA]</scope>
    <source>
        <strain evidence="1 2">M7</strain>
    </source>
</reference>
<dbReference type="AlphaFoldDB" id="A0A0E0UW97"/>
<sequence>MFNMILNVHILYTNKAVNSKVTLLVRKPHKPTVSLAKSIEKVVNFTFSAIYVHILSIGLKR</sequence>
<evidence type="ECO:0000313" key="2">
    <source>
        <dbReference type="Proteomes" id="UP000000486"/>
    </source>
</evidence>
<gene>
    <name evidence="1" type="ordered locus">LMM7_1373</name>
</gene>
<dbReference type="KEGG" id="lmq:LMM7_1373"/>
<dbReference type="PATRIC" id="fig|1030009.3.peg.1361"/>
<dbReference type="Proteomes" id="UP000000486">
    <property type="component" value="Chromosome"/>
</dbReference>
<protein>
    <submittedName>
        <fullName evidence="1">Uncharacterized protein</fullName>
    </submittedName>
</protein>
<accession>A0A0E0UW97</accession>
<dbReference type="HOGENOM" id="CLU_2917100_0_0_9"/>
<dbReference type="EMBL" id="CP002816">
    <property type="protein sequence ID" value="AEH92378.1"/>
    <property type="molecule type" value="Genomic_DNA"/>
</dbReference>
<organism evidence="1 2">
    <name type="scientific">Listeria monocytogenes serotype 4a (strain M7)</name>
    <dbReference type="NCBI Taxonomy" id="1030009"/>
    <lineage>
        <taxon>Bacteria</taxon>
        <taxon>Bacillati</taxon>
        <taxon>Bacillota</taxon>
        <taxon>Bacilli</taxon>
        <taxon>Bacillales</taxon>
        <taxon>Listeriaceae</taxon>
        <taxon>Listeria</taxon>
    </lineage>
</organism>